<comment type="subcellular location">
    <subcellularLocation>
        <location evidence="1 5 6">Nucleus</location>
    </subcellularLocation>
</comment>
<keyword evidence="10" id="KW-1185">Reference proteome</keyword>
<dbReference type="PROSITE" id="PS00027">
    <property type="entry name" value="HOMEOBOX_1"/>
    <property type="match status" value="1"/>
</dbReference>
<dbReference type="OrthoDB" id="10549634at2759"/>
<accession>A0A4U8UPU4</accession>
<keyword evidence="2 5" id="KW-0238">DNA-binding</keyword>
<dbReference type="EMBL" id="AZBU02000001">
    <property type="protein sequence ID" value="TMS34971.1"/>
    <property type="molecule type" value="Genomic_DNA"/>
</dbReference>
<feature type="domain" description="Homeobox" evidence="8">
    <location>
        <begin position="240"/>
        <end position="300"/>
    </location>
</feature>
<sequence>MSRDPLMFCLSTCQRRQGNQSIPFAVSPVLERGPLLRPFQPLAPRVLSVSFLNFNVDQGPPSMRFVYDYNFKWTLETMKDWKEIERKRKVIPFLQSYARIERQKAIEDFDRKMKLWRWIHDPNSDINHPPDLDADENEKPAKLAKPAKPVKPRKPGKQRVKEAKELKEPVRRRRGPRPRNVEPLLPRPSPPAPPAPSTHWRNRYRREESKRVSKPSRIMRERDDLDELEDWTPEMPETQKGHKRVRLTYSEAQVDVLRDAFDMEHYASRDLKEKLAHRTGLTVAQVNKWFENRRKRERDERKAKTC</sequence>
<evidence type="ECO:0000256" key="3">
    <source>
        <dbReference type="ARBA" id="ARBA00023155"/>
    </source>
</evidence>
<feature type="compositionally biased region" description="Pro residues" evidence="7">
    <location>
        <begin position="185"/>
        <end position="196"/>
    </location>
</feature>
<feature type="region of interest" description="Disordered" evidence="7">
    <location>
        <begin position="126"/>
        <end position="222"/>
    </location>
</feature>
<dbReference type="Pfam" id="PF00046">
    <property type="entry name" value="Homeodomain"/>
    <property type="match status" value="1"/>
</dbReference>
<evidence type="ECO:0000256" key="4">
    <source>
        <dbReference type="ARBA" id="ARBA00023242"/>
    </source>
</evidence>
<evidence type="ECO:0000313" key="10">
    <source>
        <dbReference type="Proteomes" id="UP000298663"/>
    </source>
</evidence>
<evidence type="ECO:0000256" key="7">
    <source>
        <dbReference type="SAM" id="MobiDB-lite"/>
    </source>
</evidence>
<dbReference type="GO" id="GO:0003677">
    <property type="term" value="F:DNA binding"/>
    <property type="evidence" value="ECO:0007669"/>
    <property type="project" value="UniProtKB-UniRule"/>
</dbReference>
<feature type="compositionally biased region" description="Basic residues" evidence="7">
    <location>
        <begin position="148"/>
        <end position="158"/>
    </location>
</feature>
<evidence type="ECO:0000256" key="1">
    <source>
        <dbReference type="ARBA" id="ARBA00004123"/>
    </source>
</evidence>
<dbReference type="Gene3D" id="1.10.10.60">
    <property type="entry name" value="Homeodomain-like"/>
    <property type="match status" value="1"/>
</dbReference>
<reference evidence="9 10" key="1">
    <citation type="journal article" date="2015" name="Genome Biol.">
        <title>Comparative genomics of Steinernema reveals deeply conserved gene regulatory networks.</title>
        <authorList>
            <person name="Dillman A.R."/>
            <person name="Macchietto M."/>
            <person name="Porter C.F."/>
            <person name="Rogers A."/>
            <person name="Williams B."/>
            <person name="Antoshechkin I."/>
            <person name="Lee M.M."/>
            <person name="Goodwin Z."/>
            <person name="Lu X."/>
            <person name="Lewis E.E."/>
            <person name="Goodrich-Blair H."/>
            <person name="Stock S.P."/>
            <person name="Adams B.J."/>
            <person name="Sternberg P.W."/>
            <person name="Mortazavi A."/>
        </authorList>
    </citation>
    <scope>NUCLEOTIDE SEQUENCE [LARGE SCALE GENOMIC DNA]</scope>
    <source>
        <strain evidence="9 10">ALL</strain>
    </source>
</reference>
<protein>
    <recommendedName>
        <fullName evidence="8">Homeobox domain-containing protein</fullName>
    </recommendedName>
</protein>
<reference evidence="9 10" key="2">
    <citation type="journal article" date="2019" name="G3 (Bethesda)">
        <title>Hybrid Assembly of the Genome of the Entomopathogenic Nematode Steinernema carpocapsae Identifies the X-Chromosome.</title>
        <authorList>
            <person name="Serra L."/>
            <person name="Macchietto M."/>
            <person name="Macias-Munoz A."/>
            <person name="McGill C.J."/>
            <person name="Rodriguez I.M."/>
            <person name="Rodriguez B."/>
            <person name="Murad R."/>
            <person name="Mortazavi A."/>
        </authorList>
    </citation>
    <scope>NUCLEOTIDE SEQUENCE [LARGE SCALE GENOMIC DNA]</scope>
    <source>
        <strain evidence="9 10">ALL</strain>
    </source>
</reference>
<dbReference type="CDD" id="cd00086">
    <property type="entry name" value="homeodomain"/>
    <property type="match status" value="1"/>
</dbReference>
<evidence type="ECO:0000256" key="2">
    <source>
        <dbReference type="ARBA" id="ARBA00023125"/>
    </source>
</evidence>
<feature type="compositionally biased region" description="Basic and acidic residues" evidence="7">
    <location>
        <begin position="126"/>
        <end position="141"/>
    </location>
</feature>
<evidence type="ECO:0000256" key="5">
    <source>
        <dbReference type="PROSITE-ProRule" id="PRU00108"/>
    </source>
</evidence>
<feature type="DNA-binding region" description="Homeobox" evidence="5">
    <location>
        <begin position="242"/>
        <end position="301"/>
    </location>
</feature>
<dbReference type="GO" id="GO:0005634">
    <property type="term" value="C:nucleus"/>
    <property type="evidence" value="ECO:0007669"/>
    <property type="project" value="UniProtKB-SubCell"/>
</dbReference>
<feature type="compositionally biased region" description="Basic and acidic residues" evidence="7">
    <location>
        <begin position="159"/>
        <end position="169"/>
    </location>
</feature>
<dbReference type="SUPFAM" id="SSF46689">
    <property type="entry name" value="Homeodomain-like"/>
    <property type="match status" value="1"/>
</dbReference>
<dbReference type="InterPro" id="IPR009057">
    <property type="entry name" value="Homeodomain-like_sf"/>
</dbReference>
<dbReference type="Proteomes" id="UP000298663">
    <property type="component" value="Chromosome X"/>
</dbReference>
<dbReference type="PROSITE" id="PS50071">
    <property type="entry name" value="HOMEOBOX_2"/>
    <property type="match status" value="1"/>
</dbReference>
<gene>
    <name evidence="9" type="ORF">L596_002461</name>
</gene>
<evidence type="ECO:0000256" key="6">
    <source>
        <dbReference type="RuleBase" id="RU000682"/>
    </source>
</evidence>
<comment type="caution">
    <text evidence="9">The sequence shown here is derived from an EMBL/GenBank/DDBJ whole genome shotgun (WGS) entry which is preliminary data.</text>
</comment>
<dbReference type="EMBL" id="CM016762">
    <property type="protein sequence ID" value="TMS34971.1"/>
    <property type="molecule type" value="Genomic_DNA"/>
</dbReference>
<dbReference type="AlphaFoldDB" id="A0A4U8UPU4"/>
<name>A0A4U8UPU4_STECR</name>
<evidence type="ECO:0000313" key="9">
    <source>
        <dbReference type="EMBL" id="TMS34971.1"/>
    </source>
</evidence>
<dbReference type="InterPro" id="IPR017970">
    <property type="entry name" value="Homeobox_CS"/>
</dbReference>
<dbReference type="SMART" id="SM00389">
    <property type="entry name" value="HOX"/>
    <property type="match status" value="1"/>
</dbReference>
<keyword evidence="3 5" id="KW-0371">Homeobox</keyword>
<keyword evidence="4 5" id="KW-0539">Nucleus</keyword>
<dbReference type="InterPro" id="IPR001356">
    <property type="entry name" value="HD"/>
</dbReference>
<organism evidence="9 10">
    <name type="scientific">Steinernema carpocapsae</name>
    <name type="common">Entomopathogenic nematode</name>
    <dbReference type="NCBI Taxonomy" id="34508"/>
    <lineage>
        <taxon>Eukaryota</taxon>
        <taxon>Metazoa</taxon>
        <taxon>Ecdysozoa</taxon>
        <taxon>Nematoda</taxon>
        <taxon>Chromadorea</taxon>
        <taxon>Rhabditida</taxon>
        <taxon>Tylenchina</taxon>
        <taxon>Panagrolaimomorpha</taxon>
        <taxon>Strongyloidoidea</taxon>
        <taxon>Steinernematidae</taxon>
        <taxon>Steinernema</taxon>
    </lineage>
</organism>
<dbReference type="GO" id="GO:0000981">
    <property type="term" value="F:DNA-binding transcription factor activity, RNA polymerase II-specific"/>
    <property type="evidence" value="ECO:0007669"/>
    <property type="project" value="InterPro"/>
</dbReference>
<dbReference type="STRING" id="34508.A0A4U8UPU4"/>
<evidence type="ECO:0000259" key="8">
    <source>
        <dbReference type="PROSITE" id="PS50071"/>
    </source>
</evidence>
<proteinExistence type="predicted"/>